<dbReference type="AlphaFoldDB" id="A0AA35PPH1"/>
<dbReference type="Proteomes" id="UP001178461">
    <property type="component" value="Chromosome 15"/>
</dbReference>
<proteinExistence type="predicted"/>
<organism evidence="1 2">
    <name type="scientific">Podarcis lilfordi</name>
    <name type="common">Lilford's wall lizard</name>
    <dbReference type="NCBI Taxonomy" id="74358"/>
    <lineage>
        <taxon>Eukaryota</taxon>
        <taxon>Metazoa</taxon>
        <taxon>Chordata</taxon>
        <taxon>Craniata</taxon>
        <taxon>Vertebrata</taxon>
        <taxon>Euteleostomi</taxon>
        <taxon>Lepidosauria</taxon>
        <taxon>Squamata</taxon>
        <taxon>Bifurcata</taxon>
        <taxon>Unidentata</taxon>
        <taxon>Episquamata</taxon>
        <taxon>Laterata</taxon>
        <taxon>Lacertibaenia</taxon>
        <taxon>Lacertidae</taxon>
        <taxon>Podarcis</taxon>
    </lineage>
</organism>
<evidence type="ECO:0000313" key="2">
    <source>
        <dbReference type="Proteomes" id="UP001178461"/>
    </source>
</evidence>
<evidence type="ECO:0000313" key="1">
    <source>
        <dbReference type="EMBL" id="CAI5795654.1"/>
    </source>
</evidence>
<name>A0AA35PPH1_9SAUR</name>
<protein>
    <submittedName>
        <fullName evidence="1">Uncharacterized protein</fullName>
    </submittedName>
</protein>
<dbReference type="EMBL" id="OX395141">
    <property type="protein sequence ID" value="CAI5795654.1"/>
    <property type="molecule type" value="Genomic_DNA"/>
</dbReference>
<gene>
    <name evidence="1" type="ORF">PODLI_1B030220</name>
</gene>
<sequence length="106" mass="12061">MPKALIPVAFIPSFVGRVILFEKPISGSVSIAQGERYLSAIEQGNSQERREQRRKALPERNFAVALEKHCRTNQSRRHPLLMYCYGIKNTAAVKHQSRATESQLPR</sequence>
<keyword evidence="2" id="KW-1185">Reference proteome</keyword>
<accession>A0AA35PPH1</accession>
<reference evidence="1" key="1">
    <citation type="submission" date="2022-12" db="EMBL/GenBank/DDBJ databases">
        <authorList>
            <person name="Alioto T."/>
            <person name="Alioto T."/>
            <person name="Gomez Garrido J."/>
        </authorList>
    </citation>
    <scope>NUCLEOTIDE SEQUENCE</scope>
</reference>